<name>A0AAV5ACT6_9AGAM</name>
<keyword evidence="2" id="KW-1185">Reference proteome</keyword>
<dbReference type="EMBL" id="BPWL01000006">
    <property type="protein sequence ID" value="GJJ10999.1"/>
    <property type="molecule type" value="Genomic_DNA"/>
</dbReference>
<dbReference type="AlphaFoldDB" id="A0AAV5ACT6"/>
<evidence type="ECO:0000313" key="2">
    <source>
        <dbReference type="Proteomes" id="UP001050691"/>
    </source>
</evidence>
<comment type="caution">
    <text evidence="1">The sequence shown here is derived from an EMBL/GenBank/DDBJ whole genome shotgun (WGS) entry which is preliminary data.</text>
</comment>
<gene>
    <name evidence="1" type="ORF">Clacol_005228</name>
</gene>
<reference evidence="1" key="1">
    <citation type="submission" date="2021-10" db="EMBL/GenBank/DDBJ databases">
        <title>De novo Genome Assembly of Clathrus columnatus (Basidiomycota, Fungi) Using Illumina and Nanopore Sequence Data.</title>
        <authorList>
            <person name="Ogiso-Tanaka E."/>
            <person name="Itagaki H."/>
            <person name="Hosoya T."/>
            <person name="Hosaka K."/>
        </authorList>
    </citation>
    <scope>NUCLEOTIDE SEQUENCE</scope>
    <source>
        <strain evidence="1">MO-923</strain>
    </source>
</reference>
<evidence type="ECO:0000313" key="1">
    <source>
        <dbReference type="EMBL" id="GJJ10999.1"/>
    </source>
</evidence>
<protein>
    <submittedName>
        <fullName evidence="1">Uncharacterized protein</fullName>
    </submittedName>
</protein>
<proteinExistence type="predicted"/>
<sequence length="110" mass="12836">MPLKLETYKKGRRNVETWVQKKAVETDEEQGVQEIRRIVLRVILHLQPNVRTIEGVLFEAMVKVGAVSQGSVDDPVKVHTWSAHKIFQRRKKLLGNIQWNIENFKTSEMK</sequence>
<organism evidence="1 2">
    <name type="scientific">Clathrus columnatus</name>
    <dbReference type="NCBI Taxonomy" id="1419009"/>
    <lineage>
        <taxon>Eukaryota</taxon>
        <taxon>Fungi</taxon>
        <taxon>Dikarya</taxon>
        <taxon>Basidiomycota</taxon>
        <taxon>Agaricomycotina</taxon>
        <taxon>Agaricomycetes</taxon>
        <taxon>Phallomycetidae</taxon>
        <taxon>Phallales</taxon>
        <taxon>Clathraceae</taxon>
        <taxon>Clathrus</taxon>
    </lineage>
</organism>
<accession>A0AAV5ACT6</accession>
<dbReference type="Proteomes" id="UP001050691">
    <property type="component" value="Unassembled WGS sequence"/>
</dbReference>